<dbReference type="InterPro" id="IPR019874">
    <property type="entry name" value="RF_methyltr_PrmC"/>
</dbReference>
<organism evidence="8 9">
    <name type="scientific">Pararhizobium polonicum</name>
    <dbReference type="NCBI Taxonomy" id="1612624"/>
    <lineage>
        <taxon>Bacteria</taxon>
        <taxon>Pseudomonadati</taxon>
        <taxon>Pseudomonadota</taxon>
        <taxon>Alphaproteobacteria</taxon>
        <taxon>Hyphomicrobiales</taxon>
        <taxon>Rhizobiaceae</taxon>
        <taxon>Rhizobium/Agrobacterium group</taxon>
        <taxon>Pararhizobium</taxon>
    </lineage>
</organism>
<keyword evidence="1 5" id="KW-0489">Methyltransferase</keyword>
<dbReference type="HAMAP" id="MF_02126">
    <property type="entry name" value="RF_methyltr_PrmC"/>
    <property type="match status" value="1"/>
</dbReference>
<dbReference type="PANTHER" id="PTHR18895">
    <property type="entry name" value="HEMK METHYLTRANSFERASE"/>
    <property type="match status" value="1"/>
</dbReference>
<dbReference type="AlphaFoldDB" id="A0A1C7NSN4"/>
<dbReference type="OrthoDB" id="9800643at2"/>
<feature type="binding site" evidence="5">
    <location>
        <position position="192"/>
    </location>
    <ligand>
        <name>S-adenosyl-L-methionine</name>
        <dbReference type="ChEBI" id="CHEBI:59789"/>
    </ligand>
</feature>
<dbReference type="InterPro" id="IPR050320">
    <property type="entry name" value="N5-glutamine_MTase"/>
</dbReference>
<dbReference type="NCBIfam" id="TIGR03534">
    <property type="entry name" value="RF_mod_PrmC"/>
    <property type="match status" value="1"/>
</dbReference>
<evidence type="ECO:0000256" key="5">
    <source>
        <dbReference type="HAMAP-Rule" id="MF_02126"/>
    </source>
</evidence>
<dbReference type="Proteomes" id="UP000093111">
    <property type="component" value="Unassembled WGS sequence"/>
</dbReference>
<sequence length="287" mass="30637">MTDTLDSLFAEARARFLKAHIGEAALDARVLISGLLDLPAVAFMTRGGEIVSETDAQRIREAIERRAAHEPVHRILGNREFYGLTLGMSADTLEPRPDSEMIVEGLIPFAQKFVAEKGSCHLIDLGTGTGAICLALLSAVPQATGVGSDLSAGAVEMARANAERNGLSDRFTGVESDWFASIDGRFDIIVSNPPYIRTEVVASLAPEVRDHDPALALDGGADGLDAYRTIAAHAARHLAEGGIVGVEIGYDQLQVVGALFESEGFRVIDRVRDLGGNDRAILFSFGH</sequence>
<dbReference type="GO" id="GO:0102559">
    <property type="term" value="F:peptide chain release factor N(5)-glutamine methyltransferase activity"/>
    <property type="evidence" value="ECO:0007669"/>
    <property type="project" value="UniProtKB-EC"/>
</dbReference>
<dbReference type="InterPro" id="IPR004556">
    <property type="entry name" value="HemK-like"/>
</dbReference>
<gene>
    <name evidence="5" type="primary">prmC</name>
    <name evidence="8" type="ORF">ADU59_28920</name>
</gene>
<dbReference type="PATRIC" id="fig|1612624.7.peg.3967"/>
<feature type="binding site" evidence="5">
    <location>
        <position position="149"/>
    </location>
    <ligand>
        <name>S-adenosyl-L-methionine</name>
        <dbReference type="ChEBI" id="CHEBI:59789"/>
    </ligand>
</feature>
<comment type="caution">
    <text evidence="8">The sequence shown here is derived from an EMBL/GenBank/DDBJ whole genome shotgun (WGS) entry which is preliminary data.</text>
</comment>
<dbReference type="Gene3D" id="1.10.8.10">
    <property type="entry name" value="DNA helicase RuvA subunit, C-terminal domain"/>
    <property type="match status" value="1"/>
</dbReference>
<comment type="function">
    <text evidence="5">Methylates the class 1 translation termination release factors RF1/PrfA and RF2/PrfB on the glutamine residue of the universally conserved GGQ motif.</text>
</comment>
<dbReference type="Gene3D" id="3.40.50.150">
    <property type="entry name" value="Vaccinia Virus protein VP39"/>
    <property type="match status" value="1"/>
</dbReference>
<evidence type="ECO:0000256" key="1">
    <source>
        <dbReference type="ARBA" id="ARBA00022603"/>
    </source>
</evidence>
<dbReference type="PRINTS" id="PR00507">
    <property type="entry name" value="N12N6MTFRASE"/>
</dbReference>
<dbReference type="PROSITE" id="PS00092">
    <property type="entry name" value="N6_MTASE"/>
    <property type="match status" value="1"/>
</dbReference>
<dbReference type="Pfam" id="PF05175">
    <property type="entry name" value="MTS"/>
    <property type="match status" value="1"/>
</dbReference>
<dbReference type="GO" id="GO:0003676">
    <property type="term" value="F:nucleic acid binding"/>
    <property type="evidence" value="ECO:0007669"/>
    <property type="project" value="InterPro"/>
</dbReference>
<feature type="domain" description="Methyltransferase small" evidence="6">
    <location>
        <begin position="118"/>
        <end position="198"/>
    </location>
</feature>
<reference evidence="8 9" key="1">
    <citation type="journal article" date="2016" name="Syst. Appl. Microbiol.">
        <title>Pararhizobium polonicum sp. nov. isolated from tumors on stone fruit rootstocks.</title>
        <authorList>
            <person name="Pulawska J."/>
            <person name="Kuzmanovic N."/>
            <person name="Willems A."/>
            <person name="Pothier J.F."/>
        </authorList>
    </citation>
    <scope>NUCLEOTIDE SEQUENCE [LARGE SCALE GENOMIC DNA]</scope>
    <source>
        <strain evidence="8 9">F5.1</strain>
    </source>
</reference>
<evidence type="ECO:0000313" key="8">
    <source>
        <dbReference type="EMBL" id="OBZ92018.1"/>
    </source>
</evidence>
<proteinExistence type="inferred from homology"/>
<dbReference type="PANTHER" id="PTHR18895:SF74">
    <property type="entry name" value="MTRF1L RELEASE FACTOR GLUTAMINE METHYLTRANSFERASE"/>
    <property type="match status" value="1"/>
</dbReference>
<evidence type="ECO:0000256" key="2">
    <source>
        <dbReference type="ARBA" id="ARBA00022679"/>
    </source>
</evidence>
<dbReference type="Pfam" id="PF17827">
    <property type="entry name" value="PrmC_N"/>
    <property type="match status" value="1"/>
</dbReference>
<evidence type="ECO:0000313" key="9">
    <source>
        <dbReference type="Proteomes" id="UP000093111"/>
    </source>
</evidence>
<keyword evidence="3 5" id="KW-0949">S-adenosyl-L-methionine</keyword>
<dbReference type="EC" id="2.1.1.297" evidence="5"/>
<dbReference type="InterPro" id="IPR002052">
    <property type="entry name" value="DNA_methylase_N6_adenine_CS"/>
</dbReference>
<comment type="catalytic activity">
    <reaction evidence="4 5">
        <text>L-glutaminyl-[peptide chain release factor] + S-adenosyl-L-methionine = N(5)-methyl-L-glutaminyl-[peptide chain release factor] + S-adenosyl-L-homocysteine + H(+)</text>
        <dbReference type="Rhea" id="RHEA:42896"/>
        <dbReference type="Rhea" id="RHEA-COMP:10271"/>
        <dbReference type="Rhea" id="RHEA-COMP:10272"/>
        <dbReference type="ChEBI" id="CHEBI:15378"/>
        <dbReference type="ChEBI" id="CHEBI:30011"/>
        <dbReference type="ChEBI" id="CHEBI:57856"/>
        <dbReference type="ChEBI" id="CHEBI:59789"/>
        <dbReference type="ChEBI" id="CHEBI:61891"/>
        <dbReference type="EC" id="2.1.1.297"/>
    </reaction>
</comment>
<evidence type="ECO:0000256" key="3">
    <source>
        <dbReference type="ARBA" id="ARBA00022691"/>
    </source>
</evidence>
<dbReference type="InterPro" id="IPR029063">
    <property type="entry name" value="SAM-dependent_MTases_sf"/>
</dbReference>
<dbReference type="NCBIfam" id="TIGR00536">
    <property type="entry name" value="hemK_fam"/>
    <property type="match status" value="1"/>
</dbReference>
<feature type="domain" description="Release factor glutamine methyltransferase N-terminal" evidence="7">
    <location>
        <begin position="8"/>
        <end position="77"/>
    </location>
</feature>
<feature type="binding site" evidence="5">
    <location>
        <begin position="126"/>
        <end position="130"/>
    </location>
    <ligand>
        <name>S-adenosyl-L-methionine</name>
        <dbReference type="ChEBI" id="CHEBI:59789"/>
    </ligand>
</feature>
<keyword evidence="2 5" id="KW-0808">Transferase</keyword>
<protein>
    <recommendedName>
        <fullName evidence="5">Release factor glutamine methyltransferase</fullName>
        <shortName evidence="5">RF MTase</shortName>
        <ecNumber evidence="5">2.1.1.297</ecNumber>
    </recommendedName>
    <alternativeName>
        <fullName evidence="5">N5-glutamine methyltransferase PrmC</fullName>
    </alternativeName>
    <alternativeName>
        <fullName evidence="5">Protein-(glutamine-N5) MTase PrmC</fullName>
    </alternativeName>
    <alternativeName>
        <fullName evidence="5">Protein-glutamine N-methyltransferase PrmC</fullName>
    </alternativeName>
</protein>
<evidence type="ECO:0000256" key="4">
    <source>
        <dbReference type="ARBA" id="ARBA00048391"/>
    </source>
</evidence>
<dbReference type="CDD" id="cd02440">
    <property type="entry name" value="AdoMet_MTases"/>
    <property type="match status" value="1"/>
</dbReference>
<evidence type="ECO:0000259" key="7">
    <source>
        <dbReference type="Pfam" id="PF17827"/>
    </source>
</evidence>
<keyword evidence="9" id="KW-1185">Reference proteome</keyword>
<dbReference type="STRING" id="1612624.ADU59_28920"/>
<comment type="similarity">
    <text evidence="5">Belongs to the protein N5-glutamine methyltransferase family. PrmC subfamily.</text>
</comment>
<dbReference type="RefSeq" id="WP_068959245.1">
    <property type="nucleotide sequence ID" value="NZ_LGLV01000026.1"/>
</dbReference>
<feature type="binding site" evidence="5">
    <location>
        <position position="178"/>
    </location>
    <ligand>
        <name>S-adenosyl-L-methionine</name>
        <dbReference type="ChEBI" id="CHEBI:59789"/>
    </ligand>
</feature>
<dbReference type="SUPFAM" id="SSF53335">
    <property type="entry name" value="S-adenosyl-L-methionine-dependent methyltransferases"/>
    <property type="match status" value="1"/>
</dbReference>
<dbReference type="InterPro" id="IPR040758">
    <property type="entry name" value="PrmC_N"/>
</dbReference>
<name>A0A1C7NSN4_9HYPH</name>
<dbReference type="InterPro" id="IPR007848">
    <property type="entry name" value="Small_mtfrase_dom"/>
</dbReference>
<feature type="binding site" evidence="5">
    <location>
        <begin position="192"/>
        <end position="195"/>
    </location>
    <ligand>
        <name>substrate</name>
    </ligand>
</feature>
<dbReference type="GO" id="GO:0032259">
    <property type="term" value="P:methylation"/>
    <property type="evidence" value="ECO:0007669"/>
    <property type="project" value="UniProtKB-KW"/>
</dbReference>
<evidence type="ECO:0000259" key="6">
    <source>
        <dbReference type="Pfam" id="PF05175"/>
    </source>
</evidence>
<accession>A0A1C7NSN4</accession>
<dbReference type="EMBL" id="LGLV01000026">
    <property type="protein sequence ID" value="OBZ92018.1"/>
    <property type="molecule type" value="Genomic_DNA"/>
</dbReference>